<feature type="compositionally biased region" description="Basic residues" evidence="1">
    <location>
        <begin position="52"/>
        <end position="66"/>
    </location>
</feature>
<sequence>MRERLRPILMIASTPSYGSQATAAGMGVLDEEDWHASSSLARSASPRASHLWQHRARSSPQHRTRKVRAPQTPWCWRCPLEKGPEPVRHARSVRPSIHASGVAITKNQNWQAINIYVPLSVHLVWRRTARGVAVGDRTRLRTTLPILRPRRSPLVLRPHHASWVGSSFVATCGWVPTRSPDPEPPCAAEQPFSSVGP</sequence>
<accession>A0A2G8RQD1</accession>
<reference evidence="2 3" key="1">
    <citation type="journal article" date="2015" name="Sci. Rep.">
        <title>Chromosome-level genome map provides insights into diverse defense mechanisms in the medicinal fungus Ganoderma sinense.</title>
        <authorList>
            <person name="Zhu Y."/>
            <person name="Xu J."/>
            <person name="Sun C."/>
            <person name="Zhou S."/>
            <person name="Xu H."/>
            <person name="Nelson D.R."/>
            <person name="Qian J."/>
            <person name="Song J."/>
            <person name="Luo H."/>
            <person name="Xiang L."/>
            <person name="Li Y."/>
            <person name="Xu Z."/>
            <person name="Ji A."/>
            <person name="Wang L."/>
            <person name="Lu S."/>
            <person name="Hayward A."/>
            <person name="Sun W."/>
            <person name="Li X."/>
            <person name="Schwartz D.C."/>
            <person name="Wang Y."/>
            <person name="Chen S."/>
        </authorList>
    </citation>
    <scope>NUCLEOTIDE SEQUENCE [LARGE SCALE GENOMIC DNA]</scope>
    <source>
        <strain evidence="2 3">ZZ0214-1</strain>
    </source>
</reference>
<comment type="caution">
    <text evidence="2">The sequence shown here is derived from an EMBL/GenBank/DDBJ whole genome shotgun (WGS) entry which is preliminary data.</text>
</comment>
<evidence type="ECO:0000256" key="1">
    <source>
        <dbReference type="SAM" id="MobiDB-lite"/>
    </source>
</evidence>
<evidence type="ECO:0000313" key="2">
    <source>
        <dbReference type="EMBL" id="PIL23712.1"/>
    </source>
</evidence>
<feature type="region of interest" description="Disordered" evidence="1">
    <location>
        <begin position="45"/>
        <end position="66"/>
    </location>
</feature>
<dbReference type="Proteomes" id="UP000230002">
    <property type="component" value="Unassembled WGS sequence"/>
</dbReference>
<evidence type="ECO:0000313" key="3">
    <source>
        <dbReference type="Proteomes" id="UP000230002"/>
    </source>
</evidence>
<proteinExistence type="predicted"/>
<protein>
    <submittedName>
        <fullName evidence="2">Uncharacterized protein</fullName>
    </submittedName>
</protein>
<dbReference type="EMBL" id="AYKW01000067">
    <property type="protein sequence ID" value="PIL23712.1"/>
    <property type="molecule type" value="Genomic_DNA"/>
</dbReference>
<organism evidence="2 3">
    <name type="scientific">Ganoderma sinense ZZ0214-1</name>
    <dbReference type="NCBI Taxonomy" id="1077348"/>
    <lineage>
        <taxon>Eukaryota</taxon>
        <taxon>Fungi</taxon>
        <taxon>Dikarya</taxon>
        <taxon>Basidiomycota</taxon>
        <taxon>Agaricomycotina</taxon>
        <taxon>Agaricomycetes</taxon>
        <taxon>Polyporales</taxon>
        <taxon>Polyporaceae</taxon>
        <taxon>Ganoderma</taxon>
    </lineage>
</organism>
<dbReference type="AlphaFoldDB" id="A0A2G8RQD1"/>
<keyword evidence="3" id="KW-1185">Reference proteome</keyword>
<name>A0A2G8RQD1_9APHY</name>
<gene>
    <name evidence="2" type="ORF">GSI_13462</name>
</gene>